<evidence type="ECO:0000256" key="1">
    <source>
        <dbReference type="SAM" id="MobiDB-lite"/>
    </source>
</evidence>
<feature type="compositionally biased region" description="Polar residues" evidence="1">
    <location>
        <begin position="9"/>
        <end position="21"/>
    </location>
</feature>
<proteinExistence type="predicted"/>
<name>A0A4V2LYP3_9ACTN</name>
<dbReference type="RefSeq" id="WP_131340960.1">
    <property type="nucleotide sequence ID" value="NZ_SJJZ01000003.1"/>
</dbReference>
<reference evidence="2 3" key="1">
    <citation type="submission" date="2019-02" db="EMBL/GenBank/DDBJ databases">
        <title>Kribbella capetownensis sp. nov. and Kribbella speibonae sp. nov., isolated from soil.</title>
        <authorList>
            <person name="Curtis S.M."/>
            <person name="Norton I."/>
            <person name="Everest G.J."/>
            <person name="Meyers P.R."/>
        </authorList>
    </citation>
    <scope>NUCLEOTIDE SEQUENCE [LARGE SCALE GENOMIC DNA]</scope>
    <source>
        <strain evidence="2 3">KCTC 29219</strain>
    </source>
</reference>
<dbReference type="EMBL" id="SJJZ01000003">
    <property type="protein sequence ID" value="TCC05056.1"/>
    <property type="molecule type" value="Genomic_DNA"/>
</dbReference>
<dbReference type="AlphaFoldDB" id="A0A4V2LYP3"/>
<organism evidence="2 3">
    <name type="scientific">Kribbella soli</name>
    <dbReference type="NCBI Taxonomy" id="1124743"/>
    <lineage>
        <taxon>Bacteria</taxon>
        <taxon>Bacillati</taxon>
        <taxon>Actinomycetota</taxon>
        <taxon>Actinomycetes</taxon>
        <taxon>Propionibacteriales</taxon>
        <taxon>Kribbellaceae</taxon>
        <taxon>Kribbella</taxon>
    </lineage>
</organism>
<sequence>MPVVVLQNLPPQEASQVGVSQSRREKNLPVSRRPNELQQSMPNILSQPIHPARMRYNPSPARHASSPAVDNSPRRTPPNLAVPRRTSPYLAVPRRTDFEKPPTTNRRR</sequence>
<protein>
    <submittedName>
        <fullName evidence="2">Uncharacterized protein</fullName>
    </submittedName>
</protein>
<evidence type="ECO:0000313" key="2">
    <source>
        <dbReference type="EMBL" id="TCC05056.1"/>
    </source>
</evidence>
<keyword evidence="3" id="KW-1185">Reference proteome</keyword>
<feature type="compositionally biased region" description="Polar residues" evidence="1">
    <location>
        <begin position="36"/>
        <end position="46"/>
    </location>
</feature>
<gene>
    <name evidence="2" type="ORF">E0H45_23615</name>
</gene>
<evidence type="ECO:0000313" key="3">
    <source>
        <dbReference type="Proteomes" id="UP000292346"/>
    </source>
</evidence>
<comment type="caution">
    <text evidence="2">The sequence shown here is derived from an EMBL/GenBank/DDBJ whole genome shotgun (WGS) entry which is preliminary data.</text>
</comment>
<feature type="region of interest" description="Disordered" evidence="1">
    <location>
        <begin position="1"/>
        <end position="108"/>
    </location>
</feature>
<accession>A0A4V2LYP3</accession>
<dbReference type="Proteomes" id="UP000292346">
    <property type="component" value="Unassembled WGS sequence"/>
</dbReference>